<reference evidence="6" key="1">
    <citation type="submission" date="2021-06" db="EMBL/GenBank/DDBJ databases">
        <authorList>
            <person name="Kallberg Y."/>
            <person name="Tangrot J."/>
            <person name="Rosling A."/>
        </authorList>
    </citation>
    <scope>NUCLEOTIDE SEQUENCE</scope>
    <source>
        <strain evidence="6">AZ414A</strain>
    </source>
</reference>
<evidence type="ECO:0000256" key="1">
    <source>
        <dbReference type="ARBA" id="ARBA00022898"/>
    </source>
</evidence>
<evidence type="ECO:0000313" key="6">
    <source>
        <dbReference type="EMBL" id="CAG8559459.1"/>
    </source>
</evidence>
<dbReference type="PANTHER" id="PTHR10146">
    <property type="entry name" value="PROLINE SYNTHETASE CO-TRANSCRIBED BACTERIAL HOMOLOG PROTEIN"/>
    <property type="match status" value="1"/>
</dbReference>
<proteinExistence type="inferred from homology"/>
<dbReference type="HAMAP" id="MF_02087">
    <property type="entry name" value="PLP_homeostasis"/>
    <property type="match status" value="1"/>
</dbReference>
<sequence length="228" mass="25783">MNSHNAEIDVEPHRQEIINNLNNVRSRIKALTRGRQEVRLVAVSKLKPVSDILIAYEAGQRHFGENYLPLDIQWHFIGMVQSNKCKMLAAIPNLWAVETIEDKSKASMMNKVCASRESPLRVFVQVNTSGEETKNGIKPEECFSLLDHVLDNCENLKLTGLMTIGARHRENVEQNPDFIILKNLQTQFKNYRGIDLELSMGMSDNFEVAIKLGSTNVRTGSTIFGVRS</sequence>
<dbReference type="PROSITE" id="PS01211">
    <property type="entry name" value="UPF0001"/>
    <property type="match status" value="1"/>
</dbReference>
<gene>
    <name evidence="6" type="ORF">DEBURN_LOCUS7513</name>
</gene>
<dbReference type="PANTHER" id="PTHR10146:SF14">
    <property type="entry name" value="PYRIDOXAL PHOSPHATE HOMEOSTASIS PROTEIN"/>
    <property type="match status" value="1"/>
</dbReference>
<dbReference type="CDD" id="cd06822">
    <property type="entry name" value="PLPDE_III_YBL036c_euk"/>
    <property type="match status" value="1"/>
</dbReference>
<dbReference type="InterPro" id="IPR001608">
    <property type="entry name" value="Ala_racemase_N"/>
</dbReference>
<dbReference type="GO" id="GO:0030170">
    <property type="term" value="F:pyridoxal phosphate binding"/>
    <property type="evidence" value="ECO:0007669"/>
    <property type="project" value="UniProtKB-UniRule"/>
</dbReference>
<comment type="cofactor">
    <cofactor evidence="3">
        <name>pyridoxal 5'-phosphate</name>
        <dbReference type="ChEBI" id="CHEBI:597326"/>
    </cofactor>
</comment>
<feature type="domain" description="Alanine racemase N-terminal" evidence="5">
    <location>
        <begin position="20"/>
        <end position="227"/>
    </location>
</feature>
<name>A0A9N9FSR9_9GLOM</name>
<dbReference type="InterPro" id="IPR029066">
    <property type="entry name" value="PLP-binding_barrel"/>
</dbReference>
<dbReference type="Pfam" id="PF01168">
    <property type="entry name" value="Ala_racemase_N"/>
    <property type="match status" value="1"/>
</dbReference>
<keyword evidence="7" id="KW-1185">Reference proteome</keyword>
<evidence type="ECO:0000259" key="5">
    <source>
        <dbReference type="Pfam" id="PF01168"/>
    </source>
</evidence>
<evidence type="ECO:0000313" key="7">
    <source>
        <dbReference type="Proteomes" id="UP000789706"/>
    </source>
</evidence>
<dbReference type="Proteomes" id="UP000789706">
    <property type="component" value="Unassembled WGS sequence"/>
</dbReference>
<protein>
    <recommendedName>
        <fullName evidence="2">Pyridoxal phosphate homeostasis protein</fullName>
        <shortName evidence="2">PLP homeostasis protein</shortName>
    </recommendedName>
</protein>
<accession>A0A9N9FSR9</accession>
<dbReference type="AlphaFoldDB" id="A0A9N9FSR9"/>
<dbReference type="Gene3D" id="3.20.20.10">
    <property type="entry name" value="Alanine racemase"/>
    <property type="match status" value="1"/>
</dbReference>
<dbReference type="NCBIfam" id="TIGR00044">
    <property type="entry name" value="YggS family pyridoxal phosphate-dependent enzyme"/>
    <property type="match status" value="1"/>
</dbReference>
<evidence type="ECO:0000256" key="2">
    <source>
        <dbReference type="HAMAP-Rule" id="MF_03225"/>
    </source>
</evidence>
<dbReference type="SUPFAM" id="SSF51419">
    <property type="entry name" value="PLP-binding barrel"/>
    <property type="match status" value="1"/>
</dbReference>
<comment type="similarity">
    <text evidence="2 4">Belongs to the pyridoxal phosphate-binding protein YggS/PROSC family.</text>
</comment>
<dbReference type="EMBL" id="CAJVPK010000918">
    <property type="protein sequence ID" value="CAG8559459.1"/>
    <property type="molecule type" value="Genomic_DNA"/>
</dbReference>
<dbReference type="FunFam" id="3.20.20.10:FF:000018">
    <property type="entry name" value="Pyridoxal phosphate homeostasis protein"/>
    <property type="match status" value="1"/>
</dbReference>
<feature type="modified residue" description="N6-(pyridoxal phosphate)lysine" evidence="2 3">
    <location>
        <position position="45"/>
    </location>
</feature>
<comment type="function">
    <text evidence="2">Pyridoxal 5'-phosphate (PLP)-binding protein, which may be involved in intracellular homeostatic regulation of pyridoxal 5'-phosphate (PLP), the active form of vitamin B6.</text>
</comment>
<dbReference type="PIRSF" id="PIRSF004848">
    <property type="entry name" value="YBL036c_PLPDEIII"/>
    <property type="match status" value="1"/>
</dbReference>
<dbReference type="InterPro" id="IPR011078">
    <property type="entry name" value="PyrdxlP_homeostasis"/>
</dbReference>
<dbReference type="OrthoDB" id="10264196at2759"/>
<evidence type="ECO:0000256" key="4">
    <source>
        <dbReference type="RuleBase" id="RU004514"/>
    </source>
</evidence>
<keyword evidence="1 2" id="KW-0663">Pyridoxal phosphate</keyword>
<evidence type="ECO:0000256" key="3">
    <source>
        <dbReference type="PIRSR" id="PIRSR004848-1"/>
    </source>
</evidence>
<comment type="caution">
    <text evidence="6">The sequence shown here is derived from an EMBL/GenBank/DDBJ whole genome shotgun (WGS) entry which is preliminary data.</text>
</comment>
<organism evidence="6 7">
    <name type="scientific">Diversispora eburnea</name>
    <dbReference type="NCBI Taxonomy" id="1213867"/>
    <lineage>
        <taxon>Eukaryota</taxon>
        <taxon>Fungi</taxon>
        <taxon>Fungi incertae sedis</taxon>
        <taxon>Mucoromycota</taxon>
        <taxon>Glomeromycotina</taxon>
        <taxon>Glomeromycetes</taxon>
        <taxon>Diversisporales</taxon>
        <taxon>Diversisporaceae</taxon>
        <taxon>Diversispora</taxon>
    </lineage>
</organism>